<dbReference type="Gene3D" id="3.40.50.150">
    <property type="entry name" value="Vaccinia Virus protein VP39"/>
    <property type="match status" value="1"/>
</dbReference>
<dbReference type="PANTHER" id="PTHR13539:SF3">
    <property type="entry name" value="CALMODULIN-LYSINE N-METHYLTRANSFERASE"/>
    <property type="match status" value="1"/>
</dbReference>
<dbReference type="InterPro" id="IPR029063">
    <property type="entry name" value="SAM-dependent_MTases_sf"/>
</dbReference>
<reference evidence="9" key="1">
    <citation type="submission" date="2020-11" db="EMBL/GenBank/DDBJ databases">
        <authorList>
            <person name="Tran Van P."/>
        </authorList>
    </citation>
    <scope>NUCLEOTIDE SEQUENCE</scope>
</reference>
<dbReference type="SUPFAM" id="SSF53335">
    <property type="entry name" value="S-adenosyl-L-methionine-dependent methyltransferases"/>
    <property type="match status" value="1"/>
</dbReference>
<keyword evidence="8" id="KW-0539">Nucleus</keyword>
<dbReference type="EMBL" id="OB660040">
    <property type="protein sequence ID" value="CAD7222258.1"/>
    <property type="molecule type" value="Genomic_DNA"/>
</dbReference>
<protein>
    <recommendedName>
        <fullName evidence="4">Calmodulin-lysine N-methyltransferase</fullName>
        <ecNumber evidence="3">2.1.1.60</ecNumber>
    </recommendedName>
</protein>
<proteinExistence type="predicted"/>
<dbReference type="GO" id="GO:0032259">
    <property type="term" value="P:methylation"/>
    <property type="evidence" value="ECO:0007669"/>
    <property type="project" value="UniProtKB-KW"/>
</dbReference>
<dbReference type="GO" id="GO:0005634">
    <property type="term" value="C:nucleus"/>
    <property type="evidence" value="ECO:0007669"/>
    <property type="project" value="UniProtKB-SubCell"/>
</dbReference>
<evidence type="ECO:0000256" key="4">
    <source>
        <dbReference type="ARBA" id="ARBA00020594"/>
    </source>
</evidence>
<dbReference type="GO" id="GO:0005737">
    <property type="term" value="C:cytoplasm"/>
    <property type="evidence" value="ECO:0007669"/>
    <property type="project" value="UniProtKB-SubCell"/>
</dbReference>
<name>A0A7R8W020_9CRUS</name>
<evidence type="ECO:0000256" key="6">
    <source>
        <dbReference type="ARBA" id="ARBA00022603"/>
    </source>
</evidence>
<evidence type="ECO:0000256" key="3">
    <source>
        <dbReference type="ARBA" id="ARBA00011914"/>
    </source>
</evidence>
<dbReference type="AlphaFoldDB" id="A0A7R8W020"/>
<dbReference type="InterPro" id="IPR025800">
    <property type="entry name" value="CaM-Lys-N-MeTrfase"/>
</dbReference>
<evidence type="ECO:0000256" key="7">
    <source>
        <dbReference type="ARBA" id="ARBA00022679"/>
    </source>
</evidence>
<sequence>MSDSRSTKGRWRKAIKLIQTRNEVQEKIVSGTIFHSSIIPGESTWHRITSDLHPDFNVRLSFPVTPPTLEDLHGFNNTGNVRIWMSEEVLTSLALRFLPSIINEDIRPFRVLELGGGMTALGGLALATASNHALEVILSDGNEKSVQNIQRVVSHNNIQCAGISVRRIRWDLAEDFQDLQGNCDLVLCSDCLFFDEGRQPLVSCLAKLLKVPSGVAWIVAPSRNRTLDAFLNMARTSFASVQELPIPTELLQRVERVAVNRDTDVPLWYTLKQPRLL</sequence>
<keyword evidence="5" id="KW-0963">Cytoplasm</keyword>
<dbReference type="EC" id="2.1.1.60" evidence="3"/>
<dbReference type="GO" id="GO:0018025">
    <property type="term" value="F:calmodulin-lysine N-methyltransferase activity"/>
    <property type="evidence" value="ECO:0007669"/>
    <property type="project" value="UniProtKB-EC"/>
</dbReference>
<keyword evidence="6" id="KW-0489">Methyltransferase</keyword>
<evidence type="ECO:0000256" key="1">
    <source>
        <dbReference type="ARBA" id="ARBA00004123"/>
    </source>
</evidence>
<organism evidence="9">
    <name type="scientific">Cyprideis torosa</name>
    <dbReference type="NCBI Taxonomy" id="163714"/>
    <lineage>
        <taxon>Eukaryota</taxon>
        <taxon>Metazoa</taxon>
        <taxon>Ecdysozoa</taxon>
        <taxon>Arthropoda</taxon>
        <taxon>Crustacea</taxon>
        <taxon>Oligostraca</taxon>
        <taxon>Ostracoda</taxon>
        <taxon>Podocopa</taxon>
        <taxon>Podocopida</taxon>
        <taxon>Cytherocopina</taxon>
        <taxon>Cytheroidea</taxon>
        <taxon>Cytherideidae</taxon>
        <taxon>Cyprideis</taxon>
    </lineage>
</organism>
<accession>A0A7R8W020</accession>
<evidence type="ECO:0000256" key="5">
    <source>
        <dbReference type="ARBA" id="ARBA00022490"/>
    </source>
</evidence>
<evidence type="ECO:0000313" key="9">
    <source>
        <dbReference type="EMBL" id="CAD7222258.1"/>
    </source>
</evidence>
<evidence type="ECO:0000256" key="2">
    <source>
        <dbReference type="ARBA" id="ARBA00004496"/>
    </source>
</evidence>
<dbReference type="PANTHER" id="PTHR13539">
    <property type="entry name" value="CALMODULIN-LYSINE N-METHYLTRANSFERASE"/>
    <property type="match status" value="1"/>
</dbReference>
<dbReference type="InterPro" id="IPR019410">
    <property type="entry name" value="Methyltransf_16"/>
</dbReference>
<gene>
    <name evidence="9" type="ORF">CTOB1V02_LOCUS271</name>
</gene>
<keyword evidence="7" id="KW-0808">Transferase</keyword>
<comment type="subcellular location">
    <subcellularLocation>
        <location evidence="2">Cytoplasm</location>
    </subcellularLocation>
    <subcellularLocation>
        <location evidence="1">Nucleus</location>
    </subcellularLocation>
</comment>
<dbReference type="OrthoDB" id="413520at2759"/>
<dbReference type="CDD" id="cd02440">
    <property type="entry name" value="AdoMet_MTases"/>
    <property type="match status" value="1"/>
</dbReference>
<dbReference type="Pfam" id="PF10294">
    <property type="entry name" value="Methyltransf_16"/>
    <property type="match status" value="1"/>
</dbReference>
<evidence type="ECO:0000256" key="8">
    <source>
        <dbReference type="ARBA" id="ARBA00023242"/>
    </source>
</evidence>